<evidence type="ECO:0000259" key="2">
    <source>
        <dbReference type="Pfam" id="PF18962"/>
    </source>
</evidence>
<name>A0A6I6GLL8_9BACT</name>
<dbReference type="RefSeq" id="WP_157478891.1">
    <property type="nucleotide sequence ID" value="NZ_CP046566.1"/>
</dbReference>
<dbReference type="EMBL" id="CP046566">
    <property type="protein sequence ID" value="QGW28538.1"/>
    <property type="molecule type" value="Genomic_DNA"/>
</dbReference>
<gene>
    <name evidence="3" type="ORF">GLV81_10890</name>
</gene>
<accession>A0A6I6GLL8</accession>
<dbReference type="NCBIfam" id="TIGR04183">
    <property type="entry name" value="Por_Secre_tail"/>
    <property type="match status" value="1"/>
</dbReference>
<keyword evidence="1" id="KW-0732">Signal</keyword>
<feature type="signal peptide" evidence="1">
    <location>
        <begin position="1"/>
        <end position="19"/>
    </location>
</feature>
<dbReference type="Proteomes" id="UP000426027">
    <property type="component" value="Chromosome"/>
</dbReference>
<dbReference type="KEGG" id="fls:GLV81_10890"/>
<sequence length="664" mass="72065">MRKWLTLLCFLGMHNMLLAQWDNDPTTASTRVVTNAANQSKPYVIPDGVGGTIVVWEDYRHGTSPDIYYDLIDVNGVPDWSLGGTYAGKKLCSTTKARSINRVISDGDGGFFIVFDEINGAYYDVLAQKVSNTGAVLWGANGVVVSNAANDQYEADLAPDGVGGIFVTWLDLRNDPSNADASQTYAQRILSNGTAAWTANGIQVNANVSKPMGIIADNLGGAIIAMMDARNSAINGNGAFTNWDIYAQRLNSSGALQWGTGTVICNQTSNQFRETIRPGGSMVSDNVGGAIISWSDYRNDANNGLSFPYRADFYAQRVNNSGIVQWAANGVSICNTTGADLYNTLMVPDGAGGVLAAWYDLRNSPLGAIYVQRLTPAGATQYASNGIAVVSGQSHIINYGLSEDGVGNAIIAYDTQNDRIFGYRFLVATGLPVSGGSVAICNRSSVSVNPGVAADANGDIYIAWEDYRNNLAESDVYAYKLPSSALLPLRLLSFGGQITSSNTHRLQWQYTGAEDVRRFELQHSTNGRDFTTLASINNTQREGQLQYVVTQPHANAYYQLAWQNAQGQWQYSAILQLQQQQPTAMRIYPNPVQQQLQVSLLANNTADATIRIRAANGQLLLQEKRSLLQGRQVLSVDVAALPAGQYFAEVWLQQQRTVLPFTKQ</sequence>
<organism evidence="3 4">
    <name type="scientific">Phnomibacter ginsenosidimutans</name>
    <dbReference type="NCBI Taxonomy" id="2676868"/>
    <lineage>
        <taxon>Bacteria</taxon>
        <taxon>Pseudomonadati</taxon>
        <taxon>Bacteroidota</taxon>
        <taxon>Chitinophagia</taxon>
        <taxon>Chitinophagales</taxon>
        <taxon>Chitinophagaceae</taxon>
        <taxon>Phnomibacter</taxon>
    </lineage>
</organism>
<keyword evidence="4" id="KW-1185">Reference proteome</keyword>
<proteinExistence type="predicted"/>
<protein>
    <submittedName>
        <fullName evidence="3">T9SS type A sorting domain-containing protein</fullName>
    </submittedName>
</protein>
<dbReference type="InterPro" id="IPR026444">
    <property type="entry name" value="Secre_tail"/>
</dbReference>
<evidence type="ECO:0000256" key="1">
    <source>
        <dbReference type="SAM" id="SignalP"/>
    </source>
</evidence>
<dbReference type="Pfam" id="PF18962">
    <property type="entry name" value="Por_Secre_tail"/>
    <property type="match status" value="1"/>
</dbReference>
<dbReference type="AlphaFoldDB" id="A0A6I6GLL8"/>
<evidence type="ECO:0000313" key="3">
    <source>
        <dbReference type="EMBL" id="QGW28538.1"/>
    </source>
</evidence>
<evidence type="ECO:0000313" key="4">
    <source>
        <dbReference type="Proteomes" id="UP000426027"/>
    </source>
</evidence>
<feature type="domain" description="Secretion system C-terminal sorting" evidence="2">
    <location>
        <begin position="587"/>
        <end position="655"/>
    </location>
</feature>
<reference evidence="3 4" key="1">
    <citation type="submission" date="2019-11" db="EMBL/GenBank/DDBJ databases">
        <authorList>
            <person name="Im W.T."/>
        </authorList>
    </citation>
    <scope>NUCLEOTIDE SEQUENCE [LARGE SCALE GENOMIC DNA]</scope>
    <source>
        <strain evidence="3 4">SB-02</strain>
    </source>
</reference>
<feature type="chain" id="PRO_5026225615" evidence="1">
    <location>
        <begin position="20"/>
        <end position="664"/>
    </location>
</feature>